<dbReference type="Proteomes" id="UP000482155">
    <property type="component" value="Unassembled WGS sequence"/>
</dbReference>
<dbReference type="Gene3D" id="3.90.950.20">
    <property type="entry name" value="CinA-like"/>
    <property type="match status" value="1"/>
</dbReference>
<evidence type="ECO:0000313" key="2">
    <source>
        <dbReference type="EMBL" id="NEX64107.1"/>
    </source>
</evidence>
<comment type="caution">
    <text evidence="2">The sequence shown here is derived from an EMBL/GenBank/DDBJ whole genome shotgun (WGS) entry which is preliminary data.</text>
</comment>
<protein>
    <submittedName>
        <fullName evidence="2">CinA family protein</fullName>
    </submittedName>
</protein>
<evidence type="ECO:0000313" key="3">
    <source>
        <dbReference type="Proteomes" id="UP000482155"/>
    </source>
</evidence>
<dbReference type="InterPro" id="IPR008136">
    <property type="entry name" value="CinA_C"/>
</dbReference>
<organism evidence="2 3">
    <name type="scientific">Noviherbaspirillum galbum</name>
    <dbReference type="NCBI Taxonomy" id="2709383"/>
    <lineage>
        <taxon>Bacteria</taxon>
        <taxon>Pseudomonadati</taxon>
        <taxon>Pseudomonadota</taxon>
        <taxon>Betaproteobacteria</taxon>
        <taxon>Burkholderiales</taxon>
        <taxon>Oxalobacteraceae</taxon>
        <taxon>Noviherbaspirillum</taxon>
    </lineage>
</organism>
<sequence>MNHQLDSVLRYLRDNGLKVVTAESCTAGLIASTLAEQPGVGPILECAFVTYSVDAKVGVLGVSKETIDRCNLTSEEVAREMAEGALRISHANLALSDTGLAGPSNGDSDIPVGTVCFGWSFQIGDTDVRTFTETRKFDGERNEIRKQSADYAISRIWHYHNELTGSGK</sequence>
<feature type="domain" description="CinA C-terminal" evidence="1">
    <location>
        <begin position="7"/>
        <end position="156"/>
    </location>
</feature>
<dbReference type="NCBIfam" id="TIGR00199">
    <property type="entry name" value="PncC_domain"/>
    <property type="match status" value="1"/>
</dbReference>
<reference evidence="2 3" key="1">
    <citation type="submission" date="2020-02" db="EMBL/GenBank/DDBJ databases">
        <authorList>
            <person name="Kim M.K."/>
        </authorList>
    </citation>
    <scope>NUCLEOTIDE SEQUENCE [LARGE SCALE GENOMIC DNA]</scope>
    <source>
        <strain evidence="2 3">17J57-3</strain>
    </source>
</reference>
<dbReference type="RefSeq" id="WP_163968026.1">
    <property type="nucleotide sequence ID" value="NZ_JAAIVB010000078.1"/>
</dbReference>
<gene>
    <name evidence="2" type="ORF">G3574_23740</name>
</gene>
<name>A0A6B3STP3_9BURK</name>
<accession>A0A6B3STP3</accession>
<dbReference type="SUPFAM" id="SSF142433">
    <property type="entry name" value="CinA-like"/>
    <property type="match status" value="1"/>
</dbReference>
<proteinExistence type="predicted"/>
<keyword evidence="3" id="KW-1185">Reference proteome</keyword>
<dbReference type="InterPro" id="IPR036653">
    <property type="entry name" value="CinA-like_C"/>
</dbReference>
<dbReference type="Pfam" id="PF02464">
    <property type="entry name" value="CinA"/>
    <property type="match status" value="1"/>
</dbReference>
<evidence type="ECO:0000259" key="1">
    <source>
        <dbReference type="Pfam" id="PF02464"/>
    </source>
</evidence>
<dbReference type="AlphaFoldDB" id="A0A6B3STP3"/>
<dbReference type="EMBL" id="JAAIVB010000078">
    <property type="protein sequence ID" value="NEX64107.1"/>
    <property type="molecule type" value="Genomic_DNA"/>
</dbReference>